<comment type="caution">
    <text evidence="3">The sequence shown here is derived from an EMBL/GenBank/DDBJ whole genome shotgun (WGS) entry which is preliminary data.</text>
</comment>
<protein>
    <recommendedName>
        <fullName evidence="5">Protein kinase domain-containing protein</fullName>
    </recommendedName>
</protein>
<name>A0ABN9V133_9DINO</name>
<feature type="region of interest" description="Disordered" evidence="2">
    <location>
        <begin position="90"/>
        <end position="114"/>
    </location>
</feature>
<keyword evidence="4" id="KW-1185">Reference proteome</keyword>
<sequence length="326" mass="34028">MRRDLLRPHLLGPHSGVLWQGKGGRLRRLLESELPGARLDDAQLEFVMGILEEEEIGQLSELIAEMLGDAGGAGAVDAISQVLERLGGAGESPSELSRASSHAVAAQESRSSGGACGDALELCLAERGEDEAQVAGLQEWLERLGLARYAAPARAWCEDTGAQDVAEIAECWEQFCGDLGLKPLERRRVGLDCRSALEGRPGDGGGAAAAAAGRGCAGVPVTGSGDLAATGAWRSAKEAAPASDWQRSAALRVGSPPRGARADRLGETVGPPGDEGRYTIARLIGTGATSRVYECARGGERFAVKAIGLRRLPAPRPSFERGAAFK</sequence>
<keyword evidence="1" id="KW-0067">ATP-binding</keyword>
<evidence type="ECO:0000313" key="4">
    <source>
        <dbReference type="Proteomes" id="UP001189429"/>
    </source>
</evidence>
<dbReference type="InterPro" id="IPR017441">
    <property type="entry name" value="Protein_kinase_ATP_BS"/>
</dbReference>
<feature type="region of interest" description="Disordered" evidence="2">
    <location>
        <begin position="252"/>
        <end position="272"/>
    </location>
</feature>
<evidence type="ECO:0000313" key="3">
    <source>
        <dbReference type="EMBL" id="CAK0866460.1"/>
    </source>
</evidence>
<reference evidence="3" key="1">
    <citation type="submission" date="2023-10" db="EMBL/GenBank/DDBJ databases">
        <authorList>
            <person name="Chen Y."/>
            <person name="Shah S."/>
            <person name="Dougan E. K."/>
            <person name="Thang M."/>
            <person name="Chan C."/>
        </authorList>
    </citation>
    <scope>NUCLEOTIDE SEQUENCE [LARGE SCALE GENOMIC DNA]</scope>
</reference>
<dbReference type="Proteomes" id="UP001189429">
    <property type="component" value="Unassembled WGS sequence"/>
</dbReference>
<accession>A0ABN9V133</accession>
<proteinExistence type="predicted"/>
<evidence type="ECO:0000256" key="2">
    <source>
        <dbReference type="SAM" id="MobiDB-lite"/>
    </source>
</evidence>
<evidence type="ECO:0000256" key="1">
    <source>
        <dbReference type="PROSITE-ProRule" id="PRU10141"/>
    </source>
</evidence>
<organism evidence="3 4">
    <name type="scientific">Prorocentrum cordatum</name>
    <dbReference type="NCBI Taxonomy" id="2364126"/>
    <lineage>
        <taxon>Eukaryota</taxon>
        <taxon>Sar</taxon>
        <taxon>Alveolata</taxon>
        <taxon>Dinophyceae</taxon>
        <taxon>Prorocentrales</taxon>
        <taxon>Prorocentraceae</taxon>
        <taxon>Prorocentrum</taxon>
    </lineage>
</organism>
<dbReference type="EMBL" id="CAUYUJ010016538">
    <property type="protein sequence ID" value="CAK0866460.1"/>
    <property type="molecule type" value="Genomic_DNA"/>
</dbReference>
<keyword evidence="1" id="KW-0547">Nucleotide-binding</keyword>
<feature type="binding site" evidence="1">
    <location>
        <position position="305"/>
    </location>
    <ligand>
        <name>ATP</name>
        <dbReference type="ChEBI" id="CHEBI:30616"/>
    </ligand>
</feature>
<evidence type="ECO:0008006" key="5">
    <source>
        <dbReference type="Google" id="ProtNLM"/>
    </source>
</evidence>
<gene>
    <name evidence="3" type="ORF">PCOR1329_LOCUS53638</name>
</gene>
<dbReference type="PROSITE" id="PS00107">
    <property type="entry name" value="PROTEIN_KINASE_ATP"/>
    <property type="match status" value="1"/>
</dbReference>